<dbReference type="InterPro" id="IPR032816">
    <property type="entry name" value="VTT_dom"/>
</dbReference>
<keyword evidence="4 7" id="KW-0812">Transmembrane</keyword>
<dbReference type="AlphaFoldDB" id="A0A1H7QCI9"/>
<evidence type="ECO:0000256" key="2">
    <source>
        <dbReference type="ARBA" id="ARBA00010792"/>
    </source>
</evidence>
<feature type="transmembrane region" description="Helical" evidence="7">
    <location>
        <begin position="168"/>
        <end position="189"/>
    </location>
</feature>
<feature type="domain" description="VTT" evidence="8">
    <location>
        <begin position="33"/>
        <end position="154"/>
    </location>
</feature>
<evidence type="ECO:0000256" key="5">
    <source>
        <dbReference type="ARBA" id="ARBA00022989"/>
    </source>
</evidence>
<evidence type="ECO:0000256" key="4">
    <source>
        <dbReference type="ARBA" id="ARBA00022692"/>
    </source>
</evidence>
<evidence type="ECO:0000256" key="3">
    <source>
        <dbReference type="ARBA" id="ARBA00022475"/>
    </source>
</evidence>
<evidence type="ECO:0000256" key="7">
    <source>
        <dbReference type="RuleBase" id="RU367016"/>
    </source>
</evidence>
<evidence type="ECO:0000256" key="1">
    <source>
        <dbReference type="ARBA" id="ARBA00004651"/>
    </source>
</evidence>
<feature type="transmembrane region" description="Helical" evidence="7">
    <location>
        <begin position="53"/>
        <end position="74"/>
    </location>
</feature>
<keyword evidence="6 7" id="KW-0472">Membrane</keyword>
<dbReference type="Proteomes" id="UP000198953">
    <property type="component" value="Unassembled WGS sequence"/>
</dbReference>
<keyword evidence="3 7" id="KW-1003">Cell membrane</keyword>
<evidence type="ECO:0000256" key="6">
    <source>
        <dbReference type="ARBA" id="ARBA00023136"/>
    </source>
</evidence>
<proteinExistence type="inferred from homology"/>
<dbReference type="InterPro" id="IPR032818">
    <property type="entry name" value="DedA-like"/>
</dbReference>
<dbReference type="PANTHER" id="PTHR30353:SF0">
    <property type="entry name" value="TRANSMEMBRANE PROTEIN"/>
    <property type="match status" value="1"/>
</dbReference>
<reference evidence="9 10" key="1">
    <citation type="submission" date="2016-10" db="EMBL/GenBank/DDBJ databases">
        <authorList>
            <person name="de Groot N.N."/>
        </authorList>
    </citation>
    <scope>NUCLEOTIDE SEQUENCE [LARGE SCALE GENOMIC DNA]</scope>
    <source>
        <strain evidence="9 10">DSM 43357</strain>
    </source>
</reference>
<evidence type="ECO:0000259" key="8">
    <source>
        <dbReference type="Pfam" id="PF09335"/>
    </source>
</evidence>
<feature type="transmembrane region" description="Helical" evidence="7">
    <location>
        <begin position="134"/>
        <end position="156"/>
    </location>
</feature>
<evidence type="ECO:0000313" key="10">
    <source>
        <dbReference type="Proteomes" id="UP000198953"/>
    </source>
</evidence>
<gene>
    <name evidence="9" type="ORF">SAMN05660976_02505</name>
</gene>
<name>A0A1H7QCI9_9ACTN</name>
<dbReference type="OrthoDB" id="9813426at2"/>
<dbReference type="PANTHER" id="PTHR30353">
    <property type="entry name" value="INNER MEMBRANE PROTEIN DEDA-RELATED"/>
    <property type="match status" value="1"/>
</dbReference>
<sequence length="198" mass="20984">MSELLGQLSPPLLLAAAWLLLTAESGLLIGVALPGTSVLVALGYFAHLGVVPLGGAVGVAASAAVTGTHLSYLWGRRREGADSFHRFAPGRWDRTRDLLGRHGSRTVVAGQWFGSARTLTPRLAGWAGMPYRTFATASLPTACAWAATLVTLSYHVAPEIVQQFTSHLSIAGPAAVVLALLLLWATRLLRKRQAGRAR</sequence>
<comment type="similarity">
    <text evidence="2 7">Belongs to the DedA family.</text>
</comment>
<comment type="caution">
    <text evidence="7">Lacks conserved residue(s) required for the propagation of feature annotation.</text>
</comment>
<accession>A0A1H7QCI9</accession>
<dbReference type="RefSeq" id="WP_055504434.1">
    <property type="nucleotide sequence ID" value="NZ_BBZG01000002.1"/>
</dbReference>
<dbReference type="GO" id="GO:0005886">
    <property type="term" value="C:plasma membrane"/>
    <property type="evidence" value="ECO:0007669"/>
    <property type="project" value="UniProtKB-SubCell"/>
</dbReference>
<protein>
    <submittedName>
        <fullName evidence="9">Membrane protein DedA, SNARE-associated domain</fullName>
    </submittedName>
</protein>
<keyword evidence="5 7" id="KW-1133">Transmembrane helix</keyword>
<comment type="subcellular location">
    <subcellularLocation>
        <location evidence="1 7">Cell membrane</location>
        <topology evidence="1 7">Multi-pass membrane protein</topology>
    </subcellularLocation>
</comment>
<dbReference type="EMBL" id="FOBF01000005">
    <property type="protein sequence ID" value="SEL45871.1"/>
    <property type="molecule type" value="Genomic_DNA"/>
</dbReference>
<evidence type="ECO:0000313" key="9">
    <source>
        <dbReference type="EMBL" id="SEL45871.1"/>
    </source>
</evidence>
<keyword evidence="10" id="KW-1185">Reference proteome</keyword>
<dbReference type="Pfam" id="PF09335">
    <property type="entry name" value="VTT_dom"/>
    <property type="match status" value="1"/>
</dbReference>
<organism evidence="9 10">
    <name type="scientific">Nonomuraea pusilla</name>
    <dbReference type="NCBI Taxonomy" id="46177"/>
    <lineage>
        <taxon>Bacteria</taxon>
        <taxon>Bacillati</taxon>
        <taxon>Actinomycetota</taxon>
        <taxon>Actinomycetes</taxon>
        <taxon>Streptosporangiales</taxon>
        <taxon>Streptosporangiaceae</taxon>
        <taxon>Nonomuraea</taxon>
    </lineage>
</organism>
<dbReference type="STRING" id="46177.SAMN05660976_02505"/>